<keyword evidence="1" id="KW-0472">Membrane</keyword>
<keyword evidence="1" id="KW-1133">Transmembrane helix</keyword>
<proteinExistence type="predicted"/>
<evidence type="ECO:0000256" key="1">
    <source>
        <dbReference type="SAM" id="Phobius"/>
    </source>
</evidence>
<dbReference type="AlphaFoldDB" id="A0A511W623"/>
<comment type="caution">
    <text evidence="2">The sequence shown here is derived from an EMBL/GenBank/DDBJ whole genome shotgun (WGS) entry which is preliminary data.</text>
</comment>
<dbReference type="Proteomes" id="UP000321440">
    <property type="component" value="Unassembled WGS sequence"/>
</dbReference>
<dbReference type="Pfam" id="PF11877">
    <property type="entry name" value="DUF3397"/>
    <property type="match status" value="1"/>
</dbReference>
<dbReference type="RefSeq" id="WP_146814228.1">
    <property type="nucleotide sequence ID" value="NZ_BJYA01000002.1"/>
</dbReference>
<feature type="transmembrane region" description="Helical" evidence="1">
    <location>
        <begin position="62"/>
        <end position="82"/>
    </location>
</feature>
<name>A0A511W623_9BACI</name>
<reference evidence="2 3" key="1">
    <citation type="submission" date="2019-07" db="EMBL/GenBank/DDBJ databases">
        <title>Whole genome shotgun sequence of Alkalibacillus haloalkaliphilus NBRC 103110.</title>
        <authorList>
            <person name="Hosoyama A."/>
            <person name="Uohara A."/>
            <person name="Ohji S."/>
            <person name="Ichikawa N."/>
        </authorList>
    </citation>
    <scope>NUCLEOTIDE SEQUENCE [LARGE SCALE GENOMIC DNA]</scope>
    <source>
        <strain evidence="2 3">NBRC 103110</strain>
    </source>
</reference>
<dbReference type="InterPro" id="IPR024515">
    <property type="entry name" value="DUF3397"/>
</dbReference>
<protein>
    <recommendedName>
        <fullName evidence="4">DUF3397 domain-containing protein</fullName>
    </recommendedName>
</protein>
<feature type="transmembrane region" description="Helical" evidence="1">
    <location>
        <begin position="38"/>
        <end position="56"/>
    </location>
</feature>
<evidence type="ECO:0000313" key="3">
    <source>
        <dbReference type="Proteomes" id="UP000321440"/>
    </source>
</evidence>
<sequence>MDIIATIIALLSTIPFIVFIILFIVLKKLTNQATRSTKMAADLSCFLFVIAFIGLVDYVFNVFLMWELMLFYIVFLALIITYQWRKGEEIYIMRAVRFVWRASFVMLSVAYFLLVPIAIFLQLY</sequence>
<evidence type="ECO:0008006" key="4">
    <source>
        <dbReference type="Google" id="ProtNLM"/>
    </source>
</evidence>
<accession>A0A511W623</accession>
<dbReference type="OrthoDB" id="2971092at2"/>
<keyword evidence="3" id="KW-1185">Reference proteome</keyword>
<organism evidence="2 3">
    <name type="scientific">Alkalibacillus haloalkaliphilus</name>
    <dbReference type="NCBI Taxonomy" id="94136"/>
    <lineage>
        <taxon>Bacteria</taxon>
        <taxon>Bacillati</taxon>
        <taxon>Bacillota</taxon>
        <taxon>Bacilli</taxon>
        <taxon>Bacillales</taxon>
        <taxon>Bacillaceae</taxon>
        <taxon>Alkalibacillus</taxon>
    </lineage>
</organism>
<dbReference type="EMBL" id="BJYA01000002">
    <property type="protein sequence ID" value="GEN44812.1"/>
    <property type="molecule type" value="Genomic_DNA"/>
</dbReference>
<evidence type="ECO:0000313" key="2">
    <source>
        <dbReference type="EMBL" id="GEN44812.1"/>
    </source>
</evidence>
<keyword evidence="1" id="KW-0812">Transmembrane</keyword>
<feature type="transmembrane region" description="Helical" evidence="1">
    <location>
        <begin position="6"/>
        <end position="26"/>
    </location>
</feature>
<feature type="transmembrane region" description="Helical" evidence="1">
    <location>
        <begin position="103"/>
        <end position="123"/>
    </location>
</feature>
<gene>
    <name evidence="2" type="ORF">AHA02nite_05880</name>
</gene>